<feature type="domain" description="DUF4099" evidence="1">
    <location>
        <begin position="5"/>
        <end position="88"/>
    </location>
</feature>
<dbReference type="OrthoDB" id="835269at2"/>
<keyword evidence="3" id="KW-1185">Reference proteome</keyword>
<dbReference type="InterPro" id="IPR025343">
    <property type="entry name" value="DUF4099"/>
</dbReference>
<dbReference type="AlphaFoldDB" id="A0A1I3DU41"/>
<dbReference type="Proteomes" id="UP000198670">
    <property type="component" value="Unassembled WGS sequence"/>
</dbReference>
<name>A0A1I3DU41_9SPHI</name>
<accession>A0A1I3DU41</accession>
<sequence>MKYPINENEMPLNELEKLGLYKDGGFSISPENIDALLAGRRTDMLSMAGLNIDGFAIRQLDAKLSLSRGEDGTVQLNIHPIYREPQWHPLLSDDEEKALIAGEKNVVSKEQEIGGNKKKKVIIEYDDLTREFVAYEPDEVQAPIRVNGEELSEKQQEAFRNGEVVELKDGTKIQHSATDNKGIRSDSKRLILSVLLDGGISYLVFRGINNLRGRLEPQSEGYSEGYNRALSDMMMADKKLREKGNEKTVQDLAQHLHDKQESRGYTRTVAR</sequence>
<evidence type="ECO:0000259" key="1">
    <source>
        <dbReference type="Pfam" id="PF13351"/>
    </source>
</evidence>
<organism evidence="2 3">
    <name type="scientific">Parapedobacter indicus</name>
    <dbReference type="NCBI Taxonomy" id="1477437"/>
    <lineage>
        <taxon>Bacteria</taxon>
        <taxon>Pseudomonadati</taxon>
        <taxon>Bacteroidota</taxon>
        <taxon>Sphingobacteriia</taxon>
        <taxon>Sphingobacteriales</taxon>
        <taxon>Sphingobacteriaceae</taxon>
        <taxon>Parapedobacter</taxon>
    </lineage>
</organism>
<proteinExistence type="predicted"/>
<protein>
    <recommendedName>
        <fullName evidence="1">DUF4099 domain-containing protein</fullName>
    </recommendedName>
</protein>
<gene>
    <name evidence="2" type="ORF">SAMN05444682_101639</name>
</gene>
<evidence type="ECO:0000313" key="3">
    <source>
        <dbReference type="Proteomes" id="UP000198670"/>
    </source>
</evidence>
<dbReference type="RefSeq" id="WP_090624091.1">
    <property type="nucleotide sequence ID" value="NZ_FOQO01000001.1"/>
</dbReference>
<dbReference type="STRING" id="1477437.SAMN05444682_101639"/>
<dbReference type="Pfam" id="PF13351">
    <property type="entry name" value="DUF4099"/>
    <property type="match status" value="1"/>
</dbReference>
<reference evidence="2 3" key="1">
    <citation type="submission" date="2016-10" db="EMBL/GenBank/DDBJ databases">
        <authorList>
            <person name="de Groot N.N."/>
        </authorList>
    </citation>
    <scope>NUCLEOTIDE SEQUENCE [LARGE SCALE GENOMIC DNA]</scope>
    <source>
        <strain evidence="2 3">RK1</strain>
    </source>
</reference>
<evidence type="ECO:0000313" key="2">
    <source>
        <dbReference type="EMBL" id="SFH90260.1"/>
    </source>
</evidence>
<dbReference type="EMBL" id="FOQO01000001">
    <property type="protein sequence ID" value="SFH90260.1"/>
    <property type="molecule type" value="Genomic_DNA"/>
</dbReference>